<evidence type="ECO:0000256" key="3">
    <source>
        <dbReference type="ARBA" id="ARBA00022771"/>
    </source>
</evidence>
<dbReference type="InterPro" id="IPR036236">
    <property type="entry name" value="Znf_C2H2_sf"/>
</dbReference>
<dbReference type="AlphaFoldDB" id="A0AAN8J0V4"/>
<accession>A0AAN8J0V4</accession>
<feature type="domain" description="C2H2-type" evidence="5">
    <location>
        <begin position="106"/>
        <end position="126"/>
    </location>
</feature>
<proteinExistence type="predicted"/>
<evidence type="ECO:0000256" key="1">
    <source>
        <dbReference type="ARBA" id="ARBA00022723"/>
    </source>
</evidence>
<gene>
    <name evidence="6" type="ORF">GCK32_002769</name>
</gene>
<evidence type="ECO:0000259" key="5">
    <source>
        <dbReference type="PROSITE" id="PS00028"/>
    </source>
</evidence>
<name>A0AAN8J0V4_TRICO</name>
<keyword evidence="4" id="KW-0862">Zinc</keyword>
<evidence type="ECO:0000313" key="6">
    <source>
        <dbReference type="EMBL" id="KAK5972919.1"/>
    </source>
</evidence>
<dbReference type="Pfam" id="PF00096">
    <property type="entry name" value="zf-C2H2"/>
    <property type="match status" value="1"/>
</dbReference>
<protein>
    <submittedName>
        <fullName evidence="6">Zinc finger C2H2 type</fullName>
    </submittedName>
</protein>
<evidence type="ECO:0000256" key="2">
    <source>
        <dbReference type="ARBA" id="ARBA00022737"/>
    </source>
</evidence>
<keyword evidence="1" id="KW-0479">Metal-binding</keyword>
<evidence type="ECO:0000313" key="7">
    <source>
        <dbReference type="Proteomes" id="UP001331761"/>
    </source>
</evidence>
<evidence type="ECO:0000256" key="4">
    <source>
        <dbReference type="ARBA" id="ARBA00022833"/>
    </source>
</evidence>
<feature type="domain" description="C2H2-type" evidence="5">
    <location>
        <begin position="166"/>
        <end position="187"/>
    </location>
</feature>
<comment type="caution">
    <text evidence="6">The sequence shown here is derived from an EMBL/GenBank/DDBJ whole genome shotgun (WGS) entry which is preliminary data.</text>
</comment>
<dbReference type="PROSITE" id="PS00028">
    <property type="entry name" value="ZINC_FINGER_C2H2_1"/>
    <property type="match status" value="5"/>
</dbReference>
<dbReference type="EMBL" id="WIXE01016138">
    <property type="protein sequence ID" value="KAK5972919.1"/>
    <property type="molecule type" value="Genomic_DNA"/>
</dbReference>
<sequence length="200" mass="22817">EHILSHSSELISMECGSCRIGFESRELLAMHVQLVHDNYEIQIRILHCSVCDEKCYGEDALDEHRLFSHCKVPRADACASCQAPLKTPEDFETHTRMHTTDLFMHCAVCRQSIRSETQLILHCQFHMQRRSDAEDGEQPCGICGKVLVNQLQLNVHLLEHDNRRVCPHCLRPFALAQQLLAHVAEEHNEVGMAAETRAII</sequence>
<dbReference type="PANTHER" id="PTHR24379">
    <property type="entry name" value="KRAB AND ZINC FINGER DOMAIN-CONTAINING"/>
    <property type="match status" value="1"/>
</dbReference>
<keyword evidence="7" id="KW-1185">Reference proteome</keyword>
<dbReference type="Proteomes" id="UP001331761">
    <property type="component" value="Unassembled WGS sequence"/>
</dbReference>
<dbReference type="Gene3D" id="3.30.160.60">
    <property type="entry name" value="Classic Zinc Finger"/>
    <property type="match status" value="1"/>
</dbReference>
<dbReference type="GO" id="GO:0008270">
    <property type="term" value="F:zinc ion binding"/>
    <property type="evidence" value="ECO:0007669"/>
    <property type="project" value="UniProtKB-KW"/>
</dbReference>
<feature type="domain" description="C2H2-type" evidence="5">
    <location>
        <begin position="15"/>
        <end position="36"/>
    </location>
</feature>
<reference evidence="6 7" key="1">
    <citation type="submission" date="2019-10" db="EMBL/GenBank/DDBJ databases">
        <title>Assembly and Annotation for the nematode Trichostrongylus colubriformis.</title>
        <authorList>
            <person name="Martin J."/>
        </authorList>
    </citation>
    <scope>NUCLEOTIDE SEQUENCE [LARGE SCALE GENOMIC DNA]</scope>
    <source>
        <strain evidence="6">G859</strain>
        <tissue evidence="6">Whole worm</tissue>
    </source>
</reference>
<dbReference type="SUPFAM" id="SSF57667">
    <property type="entry name" value="beta-beta-alpha zinc fingers"/>
    <property type="match status" value="1"/>
</dbReference>
<dbReference type="InterPro" id="IPR013087">
    <property type="entry name" value="Znf_C2H2_type"/>
</dbReference>
<feature type="non-terminal residue" evidence="6">
    <location>
        <position position="1"/>
    </location>
</feature>
<feature type="domain" description="C2H2-type" evidence="5">
    <location>
        <begin position="78"/>
        <end position="98"/>
    </location>
</feature>
<keyword evidence="2" id="KW-0677">Repeat</keyword>
<keyword evidence="3" id="KW-0863">Zinc-finger</keyword>
<dbReference type="SMART" id="SM00355">
    <property type="entry name" value="ZnF_C2H2"/>
    <property type="match status" value="6"/>
</dbReference>
<feature type="domain" description="C2H2-type" evidence="5">
    <location>
        <begin position="140"/>
        <end position="160"/>
    </location>
</feature>
<organism evidence="6 7">
    <name type="scientific">Trichostrongylus colubriformis</name>
    <name type="common">Black scour worm</name>
    <dbReference type="NCBI Taxonomy" id="6319"/>
    <lineage>
        <taxon>Eukaryota</taxon>
        <taxon>Metazoa</taxon>
        <taxon>Ecdysozoa</taxon>
        <taxon>Nematoda</taxon>
        <taxon>Chromadorea</taxon>
        <taxon>Rhabditida</taxon>
        <taxon>Rhabditina</taxon>
        <taxon>Rhabditomorpha</taxon>
        <taxon>Strongyloidea</taxon>
        <taxon>Trichostrongylidae</taxon>
        <taxon>Trichostrongylus</taxon>
    </lineage>
</organism>
<dbReference type="PANTHER" id="PTHR24379:SF121">
    <property type="entry name" value="C2H2-TYPE DOMAIN-CONTAINING PROTEIN"/>
    <property type="match status" value="1"/>
</dbReference>